<accession>A0A2K1Q9P9</accession>
<gene>
    <name evidence="1" type="ORF">COO59_09685</name>
</gene>
<dbReference type="EMBL" id="NWUO01000006">
    <property type="protein sequence ID" value="PNS11762.1"/>
    <property type="molecule type" value="Genomic_DNA"/>
</dbReference>
<dbReference type="AlphaFoldDB" id="A0A2K1Q9P9"/>
<dbReference type="Proteomes" id="UP000236345">
    <property type="component" value="Unassembled WGS sequence"/>
</dbReference>
<dbReference type="InterPro" id="IPR018775">
    <property type="entry name" value="RlaP"/>
</dbReference>
<sequence length="86" mass="9009">MKTETPGVSMAMRERINKVLREVEQRGQGRILYACESGSRGWGFAGLLAGTVSDAALVAYMTSGGASSAKKTTPVTIIGANFAGNR</sequence>
<dbReference type="OrthoDB" id="9796845at2"/>
<name>A0A2K1Q9P9_9GAMM</name>
<keyword evidence="2" id="KW-1185">Reference proteome</keyword>
<comment type="caution">
    <text evidence="1">The sequence shown here is derived from an EMBL/GenBank/DDBJ whole genome shotgun (WGS) entry which is preliminary data.</text>
</comment>
<reference evidence="2" key="1">
    <citation type="submission" date="2017-09" db="EMBL/GenBank/DDBJ databases">
        <authorList>
            <person name="Palmer M."/>
            <person name="Steenkamp E.T."/>
            <person name="Coetzee M.P."/>
            <person name="Avontuur J.R."/>
            <person name="Van Zyl E."/>
            <person name="Chan W.-Y."/>
            <person name="Blom J."/>
            <person name="Venter S.N."/>
        </authorList>
    </citation>
    <scope>NUCLEOTIDE SEQUENCE [LARGE SCALE GENOMIC DNA]</scope>
    <source>
        <strain evidence="2">QC88-366</strain>
    </source>
</reference>
<evidence type="ECO:0000313" key="1">
    <source>
        <dbReference type="EMBL" id="PNS11762.1"/>
    </source>
</evidence>
<dbReference type="Pfam" id="PF10127">
    <property type="entry name" value="RlaP"/>
    <property type="match status" value="1"/>
</dbReference>
<proteinExistence type="predicted"/>
<evidence type="ECO:0000313" key="2">
    <source>
        <dbReference type="Proteomes" id="UP000236345"/>
    </source>
</evidence>
<protein>
    <submittedName>
        <fullName evidence="1">Uncharacterized protein</fullName>
    </submittedName>
</protein>
<organism evidence="1 2">
    <name type="scientific">Mixta theicola</name>
    <dbReference type="NCBI Taxonomy" id="1458355"/>
    <lineage>
        <taxon>Bacteria</taxon>
        <taxon>Pseudomonadati</taxon>
        <taxon>Pseudomonadota</taxon>
        <taxon>Gammaproteobacteria</taxon>
        <taxon>Enterobacterales</taxon>
        <taxon>Erwiniaceae</taxon>
        <taxon>Mixta</taxon>
    </lineage>
</organism>